<name>A0A0D2EH17_9EURO</name>
<dbReference type="GO" id="GO:0000166">
    <property type="term" value="F:nucleotide binding"/>
    <property type="evidence" value="ECO:0007669"/>
    <property type="project" value="UniProtKB-KW"/>
</dbReference>
<comment type="subunit">
    <text evidence="5">Heterotetramer; composed of 2 small (MOCS2A) and 2 large (MOCS2B) subunits.</text>
</comment>
<evidence type="ECO:0000313" key="7">
    <source>
        <dbReference type="Proteomes" id="UP000054342"/>
    </source>
</evidence>
<keyword evidence="3 5" id="KW-0547">Nucleotide-binding</keyword>
<comment type="subcellular location">
    <subcellularLocation>
        <location evidence="5">Cytoplasm</location>
    </subcellularLocation>
</comment>
<keyword evidence="7" id="KW-1185">Reference proteome</keyword>
<dbReference type="InterPro" id="IPR012675">
    <property type="entry name" value="Beta-grasp_dom_sf"/>
</dbReference>
<evidence type="ECO:0000256" key="4">
    <source>
        <dbReference type="ARBA" id="ARBA00023150"/>
    </source>
</evidence>
<proteinExistence type="inferred from homology"/>
<gene>
    <name evidence="5" type="primary">cnxG</name>
    <name evidence="6" type="ORF">PV05_07060</name>
</gene>
<dbReference type="GO" id="GO:1990140">
    <property type="term" value="C:molybdopterin synthase complex"/>
    <property type="evidence" value="ECO:0007669"/>
    <property type="project" value="UniProtKB-UniRule"/>
</dbReference>
<comment type="PTM">
    <text evidence="5">C-terminal thiocarboxylation occurs in 2 steps, it is first acyl-adenylated (-COAMP) via the hesA/moeB/thiF part of UBA4, then thiocarboxylated (-COSH) via the rhodanese domain of UBA4.</text>
</comment>
<evidence type="ECO:0000256" key="3">
    <source>
        <dbReference type="ARBA" id="ARBA00022741"/>
    </source>
</evidence>
<dbReference type="RefSeq" id="XP_013315302.1">
    <property type="nucleotide sequence ID" value="XM_013459848.1"/>
</dbReference>
<comment type="pathway">
    <text evidence="5">Cofactor biosynthesis; molybdopterin biosynthesis.</text>
</comment>
<dbReference type="Proteomes" id="UP000054342">
    <property type="component" value="Unassembled WGS sequence"/>
</dbReference>
<dbReference type="InterPro" id="IPR016155">
    <property type="entry name" value="Mopterin_synth/thiamin_S_b"/>
</dbReference>
<evidence type="ECO:0000313" key="6">
    <source>
        <dbReference type="EMBL" id="KIW54718.1"/>
    </source>
</evidence>
<dbReference type="OrthoDB" id="5595860at2759"/>
<evidence type="ECO:0000256" key="2">
    <source>
        <dbReference type="ARBA" id="ARBA00022553"/>
    </source>
</evidence>
<evidence type="ECO:0000256" key="5">
    <source>
        <dbReference type="HAMAP-Rule" id="MF_03051"/>
    </source>
</evidence>
<evidence type="ECO:0000256" key="1">
    <source>
        <dbReference type="ARBA" id="ARBA00022490"/>
    </source>
</evidence>
<dbReference type="EMBL" id="KN847320">
    <property type="protein sequence ID" value="KIW54718.1"/>
    <property type="molecule type" value="Genomic_DNA"/>
</dbReference>
<dbReference type="PANTHER" id="PTHR33359:SF1">
    <property type="entry name" value="MOLYBDOPTERIN SYNTHASE SULFUR CARRIER SUBUNIT"/>
    <property type="match status" value="1"/>
</dbReference>
<dbReference type="HOGENOM" id="CLU_114601_6_1_1"/>
<protein>
    <recommendedName>
        <fullName evidence="5">Molybdopterin synthase sulfur carrier subunit</fullName>
    </recommendedName>
    <alternativeName>
        <fullName evidence="5">Common component for nitrate reductase and xanthine dehydrogenase protein G</fullName>
    </alternativeName>
    <alternativeName>
        <fullName evidence="5">Molybdenum cofactor synthesis protein 2 small subunit</fullName>
    </alternativeName>
    <alternativeName>
        <fullName evidence="5">Molybdenum cofactor synthesis protein 2A</fullName>
    </alternativeName>
    <alternativeName>
        <fullName evidence="5">Sulfur carrier protein MOCS2A</fullName>
        <shortName evidence="5">MOCS2A</shortName>
    </alternativeName>
</protein>
<keyword evidence="4 5" id="KW-0501">Molybdenum cofactor biosynthesis</keyword>
<dbReference type="SUPFAM" id="SSF54285">
    <property type="entry name" value="MoaD/ThiS"/>
    <property type="match status" value="1"/>
</dbReference>
<dbReference type="GO" id="GO:0030366">
    <property type="term" value="F:molybdopterin synthase activity"/>
    <property type="evidence" value="ECO:0007669"/>
    <property type="project" value="UniProtKB-UniRule"/>
</dbReference>
<dbReference type="PANTHER" id="PTHR33359">
    <property type="entry name" value="MOLYBDOPTERIN SYNTHASE SULFUR CARRIER SUBUNIT"/>
    <property type="match status" value="1"/>
</dbReference>
<dbReference type="HAMAP" id="MF_03051">
    <property type="entry name" value="MOCS2A"/>
    <property type="match status" value="1"/>
</dbReference>
<dbReference type="GeneID" id="25328968"/>
<dbReference type="InterPro" id="IPR028887">
    <property type="entry name" value="MOCS2A_euk"/>
</dbReference>
<accession>A0A0D2EH17</accession>
<organism evidence="6 7">
    <name type="scientific">Exophiala xenobiotica</name>
    <dbReference type="NCBI Taxonomy" id="348802"/>
    <lineage>
        <taxon>Eukaryota</taxon>
        <taxon>Fungi</taxon>
        <taxon>Dikarya</taxon>
        <taxon>Ascomycota</taxon>
        <taxon>Pezizomycotina</taxon>
        <taxon>Eurotiomycetes</taxon>
        <taxon>Chaetothyriomycetidae</taxon>
        <taxon>Chaetothyriales</taxon>
        <taxon>Herpotrichiellaceae</taxon>
        <taxon>Exophiala</taxon>
    </lineage>
</organism>
<keyword evidence="1 5" id="KW-0963">Cytoplasm</keyword>
<dbReference type="STRING" id="348802.A0A0D2EH17"/>
<keyword evidence="2 5" id="KW-0597">Phosphoprotein</keyword>
<dbReference type="Gene3D" id="3.10.20.30">
    <property type="match status" value="1"/>
</dbReference>
<sequence>MAGSAKVFSANDGTGTFTLLLFASASTYTGIETLTLPAPTTLRELFRLLEGKFPGITDKVLKSSAVTVNLEYVDSFEPEDLGKEELRRQGEDGEGLDTVIRQGDEVGIIPPVSSG</sequence>
<dbReference type="GO" id="GO:0006777">
    <property type="term" value="P:Mo-molybdopterin cofactor biosynthetic process"/>
    <property type="evidence" value="ECO:0007669"/>
    <property type="project" value="UniProtKB-UniRule"/>
</dbReference>
<dbReference type="AlphaFoldDB" id="A0A0D2EH17"/>
<feature type="modified residue" description="1-thioglycine; alternate" evidence="5">
    <location>
        <position position="115"/>
    </location>
</feature>
<dbReference type="UniPathway" id="UPA00344"/>
<dbReference type="CDD" id="cd00754">
    <property type="entry name" value="Ubl_MoaD"/>
    <property type="match status" value="1"/>
</dbReference>
<comment type="function">
    <text evidence="5">Acts as a sulfur carrier required for molybdopterin biosynthesis. Component of the molybdopterin synthase complex that catalyzes the conversion of precursor Z into molybdopterin by mediating the incorporation of 2 sulfur atoms into precursor Z to generate a dithiolene group. In the complex, serves as sulfur donor by being thiocarboxylated (-COSH) at its C-terminus by UBA4. After interaction with MOCS2B, the sulfur is then transferred to precursor Z to form molybdopterin.</text>
</comment>
<comment type="similarity">
    <text evidence="5">Belongs to the MoaD family. MOCS2A subfamily.</text>
</comment>
<dbReference type="GO" id="GO:1990133">
    <property type="term" value="C:molybdopterin adenylyltransferase complex"/>
    <property type="evidence" value="ECO:0007669"/>
    <property type="project" value="TreeGrafter"/>
</dbReference>
<reference evidence="6 7" key="1">
    <citation type="submission" date="2015-01" db="EMBL/GenBank/DDBJ databases">
        <title>The Genome Sequence of Exophiala xenobiotica CBS118157.</title>
        <authorList>
            <consortium name="The Broad Institute Genomics Platform"/>
            <person name="Cuomo C."/>
            <person name="de Hoog S."/>
            <person name="Gorbushina A."/>
            <person name="Stielow B."/>
            <person name="Teixiera M."/>
            <person name="Abouelleil A."/>
            <person name="Chapman S.B."/>
            <person name="Priest M."/>
            <person name="Young S.K."/>
            <person name="Wortman J."/>
            <person name="Nusbaum C."/>
            <person name="Birren B."/>
        </authorList>
    </citation>
    <scope>NUCLEOTIDE SEQUENCE [LARGE SCALE GENOMIC DNA]</scope>
    <source>
        <strain evidence="6 7">CBS 118157</strain>
    </source>
</reference>
<dbReference type="InterPro" id="IPR044672">
    <property type="entry name" value="MOCS2A"/>
</dbReference>
<feature type="modified residue" description="Glycyl adenylate; alternate" evidence="5">
    <location>
        <position position="115"/>
    </location>
</feature>